<accession>A0A377TLP8</accession>
<evidence type="ECO:0000313" key="2">
    <source>
        <dbReference type="Proteomes" id="UP000254938"/>
    </source>
</evidence>
<gene>
    <name evidence="1" type="ORF">NCTC9140_00462</name>
</gene>
<organism evidence="1 2">
    <name type="scientific">Klebsiella pneumoniae</name>
    <dbReference type="NCBI Taxonomy" id="573"/>
    <lineage>
        <taxon>Bacteria</taxon>
        <taxon>Pseudomonadati</taxon>
        <taxon>Pseudomonadota</taxon>
        <taxon>Gammaproteobacteria</taxon>
        <taxon>Enterobacterales</taxon>
        <taxon>Enterobacteriaceae</taxon>
        <taxon>Klebsiella/Raoultella group</taxon>
        <taxon>Klebsiella</taxon>
        <taxon>Klebsiella pneumoniae complex</taxon>
    </lineage>
</organism>
<dbReference type="AlphaFoldDB" id="A0A377TLP8"/>
<dbReference type="EMBL" id="UGKQ01000007">
    <property type="protein sequence ID" value="STS78827.1"/>
    <property type="molecule type" value="Genomic_DNA"/>
</dbReference>
<sequence length="43" mass="4975">MRKDHGGGVHFDGFAYNFSRMHLNVAKSTRKKTTMFQHPVLII</sequence>
<evidence type="ECO:0000313" key="1">
    <source>
        <dbReference type="EMBL" id="STS78827.1"/>
    </source>
</evidence>
<name>A0A377TLP8_KLEPN</name>
<protein>
    <submittedName>
        <fullName evidence="1">Uncharacterized protein</fullName>
    </submittedName>
</protein>
<dbReference type="Proteomes" id="UP000254938">
    <property type="component" value="Unassembled WGS sequence"/>
</dbReference>
<reference evidence="1 2" key="1">
    <citation type="submission" date="2018-06" db="EMBL/GenBank/DDBJ databases">
        <authorList>
            <consortium name="Pathogen Informatics"/>
            <person name="Doyle S."/>
        </authorList>
    </citation>
    <scope>NUCLEOTIDE SEQUENCE [LARGE SCALE GENOMIC DNA]</scope>
    <source>
        <strain evidence="1 2">NCTC9140</strain>
    </source>
</reference>
<proteinExistence type="predicted"/>